<evidence type="ECO:0000256" key="1">
    <source>
        <dbReference type="ARBA" id="ARBA00004240"/>
    </source>
</evidence>
<evidence type="ECO:0000256" key="2">
    <source>
        <dbReference type="ARBA" id="ARBA00022729"/>
    </source>
</evidence>
<sequence length="664" mass="74871">MGVCWGTVGFLLLCFRFLNAAPASITASATSARPQAENHKSADNPNSVVQIDFSRQLDDIDIPTCARQQLVHITLADRDVACLLPRRSSTGLQMLDRLQQFLLDSPDEDPEKVLIEPESPEENQQDKEECSLPTRLSKELHVGSPELQSYLRAARLRWLLDRCFRFSDVGVKDWRYELCIGRKITYFKSNALSGKTVGKSLFELGTYASSMDQLWADGTMTQWYTGGTDGRRTEVRFVCGDTHPRVKGISGPHDGKYRVWLEAPMFCDYRESAPNPPLTEALIRSLEGWCSTFTTDDWWSYEYCHPDSLVEFHKEPNGDITGPMHLLGMLHTYGDGAEMMFKRPNPANPTLRGADSLPPKANGAPRFKFLPVEIIERPKQFSKSPIPASNKVLAMQLTNGTVCEGTDVQRSTRVLFECPVDFPVLASHRIVHIEETSFCTYELLIQTPLVCPHPQLLPPRPLDAQAVLGYPVGDPFVYNPVPASWKGLDETDDDTGNTANKEKLQRSKHPVNAKLEAVPEEMIKSLPDGASSFFGLNSDVRRRISVEEPRFHIGEFVRHRWWQYTAVVLSWDATGKAPEDWFDRVYVRYPQALKATPHYLLMVHSPKDGAGDWPLYSYVPEAGLESASGDVSEFIHQDMASFFEVSIRFIVNAFFLRCTDLVVD</sequence>
<dbReference type="PROSITE" id="PS51914">
    <property type="entry name" value="MRH"/>
    <property type="match status" value="1"/>
</dbReference>
<dbReference type="Pfam" id="PF08755">
    <property type="entry name" value="YccV-like"/>
    <property type="match status" value="1"/>
</dbReference>
<dbReference type="GO" id="GO:0030970">
    <property type="term" value="P:retrograde protein transport, ER to cytosol"/>
    <property type="evidence" value="ECO:0007669"/>
    <property type="project" value="TreeGrafter"/>
</dbReference>
<dbReference type="OrthoDB" id="448954at2759"/>
<dbReference type="GeneID" id="25337035"/>
<feature type="signal peptide" evidence="6">
    <location>
        <begin position="1"/>
        <end position="20"/>
    </location>
</feature>
<organism evidence="8 9">
    <name type="scientific">Eimeria maxima</name>
    <name type="common">Coccidian parasite</name>
    <dbReference type="NCBI Taxonomy" id="5804"/>
    <lineage>
        <taxon>Eukaryota</taxon>
        <taxon>Sar</taxon>
        <taxon>Alveolata</taxon>
        <taxon>Apicomplexa</taxon>
        <taxon>Conoidasida</taxon>
        <taxon>Coccidia</taxon>
        <taxon>Eucoccidiorida</taxon>
        <taxon>Eimeriorina</taxon>
        <taxon>Eimeriidae</taxon>
        <taxon>Eimeria</taxon>
    </lineage>
</organism>
<gene>
    <name evidence="8" type="ORF">EMWEY_00030490</name>
</gene>
<dbReference type="AlphaFoldDB" id="U6M8S8"/>
<dbReference type="EMBL" id="HG721851">
    <property type="protein sequence ID" value="CDJ60441.1"/>
    <property type="molecule type" value="Genomic_DNA"/>
</dbReference>
<dbReference type="NCBIfam" id="TIGR02097">
    <property type="entry name" value="yccV"/>
    <property type="match status" value="1"/>
</dbReference>
<dbReference type="Gene3D" id="2.70.130.10">
    <property type="entry name" value="Mannose-6-phosphate receptor binding domain"/>
    <property type="match status" value="2"/>
</dbReference>
<dbReference type="InterPro" id="IPR045149">
    <property type="entry name" value="OS-9-like"/>
</dbReference>
<keyword evidence="3" id="KW-0256">Endoplasmic reticulum</keyword>
<reference evidence="8" key="1">
    <citation type="submission" date="2013-10" db="EMBL/GenBank/DDBJ databases">
        <title>Genomic analysis of the causative agents of coccidiosis in chickens.</title>
        <authorList>
            <person name="Reid A.J."/>
            <person name="Blake D."/>
            <person name="Billington K."/>
            <person name="Browne H."/>
            <person name="Dunn M."/>
            <person name="Hung S."/>
            <person name="Kawahara F."/>
            <person name="Miranda-Saavedra D."/>
            <person name="Mourier T."/>
            <person name="Nagra H."/>
            <person name="Otto T.D."/>
            <person name="Rawlings N."/>
            <person name="Sanchez A."/>
            <person name="Sanders M."/>
            <person name="Subramaniam C."/>
            <person name="Tay Y."/>
            <person name="Dear P."/>
            <person name="Doerig C."/>
            <person name="Gruber A."/>
            <person name="Parkinson J."/>
            <person name="Shirley M."/>
            <person name="Wan K.L."/>
            <person name="Berriman M."/>
            <person name="Tomley F."/>
            <person name="Pain A."/>
        </authorList>
    </citation>
    <scope>NUCLEOTIDE SEQUENCE [LARGE SCALE GENOMIC DNA]</scope>
    <source>
        <strain evidence="8">Weybridge</strain>
    </source>
</reference>
<dbReference type="OMA" id="GWCSTFT"/>
<dbReference type="RefSeq" id="XP_013337091.1">
    <property type="nucleotide sequence ID" value="XM_013481637.1"/>
</dbReference>
<proteinExistence type="predicted"/>
<keyword evidence="8" id="KW-0378">Hydrolase</keyword>
<evidence type="ECO:0000256" key="4">
    <source>
        <dbReference type="ARBA" id="ARBA00023157"/>
    </source>
</evidence>
<keyword evidence="2 6" id="KW-0732">Signal</keyword>
<evidence type="ECO:0000313" key="9">
    <source>
        <dbReference type="Proteomes" id="UP000030763"/>
    </source>
</evidence>
<reference evidence="8" key="2">
    <citation type="submission" date="2013-10" db="EMBL/GenBank/DDBJ databases">
        <authorList>
            <person name="Aslett M."/>
        </authorList>
    </citation>
    <scope>NUCLEOTIDE SEQUENCE [LARGE SCALE GENOMIC DNA]</scope>
    <source>
        <strain evidence="8">Weybridge</strain>
    </source>
</reference>
<dbReference type="InterPro" id="IPR036623">
    <property type="entry name" value="Hemimethylated_DNA-bd_sf"/>
</dbReference>
<dbReference type="GO" id="GO:0003677">
    <property type="term" value="F:DNA binding"/>
    <property type="evidence" value="ECO:0007669"/>
    <property type="project" value="InterPro"/>
</dbReference>
<feature type="region of interest" description="Disordered" evidence="5">
    <location>
        <begin position="109"/>
        <end position="129"/>
    </location>
</feature>
<dbReference type="SUPFAM" id="SSF141255">
    <property type="entry name" value="YccV-like"/>
    <property type="match status" value="1"/>
</dbReference>
<feature type="domain" description="MRH" evidence="7">
    <location>
        <begin position="288"/>
        <end position="453"/>
    </location>
</feature>
<dbReference type="InterPro" id="IPR011722">
    <property type="entry name" value="Hemimethylated_DNA-bd_dom"/>
</dbReference>
<dbReference type="PANTHER" id="PTHR15414:SF0">
    <property type="entry name" value="ENDOPLASMIC RETICULUM LECTIN 1"/>
    <property type="match status" value="1"/>
</dbReference>
<evidence type="ECO:0000313" key="8">
    <source>
        <dbReference type="EMBL" id="CDJ60441.1"/>
    </source>
</evidence>
<dbReference type="InterPro" id="IPR009011">
    <property type="entry name" value="Man6P_isomerase_rcpt-bd_dom_sf"/>
</dbReference>
<dbReference type="InterPro" id="IPR044865">
    <property type="entry name" value="MRH_dom"/>
</dbReference>
<dbReference type="SUPFAM" id="SSF50911">
    <property type="entry name" value="Mannose 6-phosphate receptor domain"/>
    <property type="match status" value="1"/>
</dbReference>
<dbReference type="Gene3D" id="2.30.30.390">
    <property type="entry name" value="Hemimethylated DNA-binding domain"/>
    <property type="match status" value="1"/>
</dbReference>
<evidence type="ECO:0000256" key="3">
    <source>
        <dbReference type="ARBA" id="ARBA00022824"/>
    </source>
</evidence>
<evidence type="ECO:0000256" key="5">
    <source>
        <dbReference type="SAM" id="MobiDB-lite"/>
    </source>
</evidence>
<comment type="subcellular location">
    <subcellularLocation>
        <location evidence="1">Endoplasmic reticulum</location>
    </subcellularLocation>
</comment>
<evidence type="ECO:0000256" key="6">
    <source>
        <dbReference type="SAM" id="SignalP"/>
    </source>
</evidence>
<dbReference type="VEuPathDB" id="ToxoDB:EMWEY_00030490"/>
<protein>
    <submittedName>
        <fullName evidence="8">Ubiquitin carboxyl-terminal hydrolase, putative</fullName>
    </submittedName>
</protein>
<dbReference type="GO" id="GO:0016787">
    <property type="term" value="F:hydrolase activity"/>
    <property type="evidence" value="ECO:0007669"/>
    <property type="project" value="UniProtKB-KW"/>
</dbReference>
<accession>U6M8S8</accession>
<dbReference type="GO" id="GO:0005788">
    <property type="term" value="C:endoplasmic reticulum lumen"/>
    <property type="evidence" value="ECO:0007669"/>
    <property type="project" value="TreeGrafter"/>
</dbReference>
<dbReference type="GO" id="GO:0030968">
    <property type="term" value="P:endoplasmic reticulum unfolded protein response"/>
    <property type="evidence" value="ECO:0007669"/>
    <property type="project" value="InterPro"/>
</dbReference>
<keyword evidence="4" id="KW-1015">Disulfide bond</keyword>
<evidence type="ECO:0000259" key="7">
    <source>
        <dbReference type="PROSITE" id="PS51914"/>
    </source>
</evidence>
<feature type="chain" id="PRO_5004673455" evidence="6">
    <location>
        <begin position="21"/>
        <end position="664"/>
    </location>
</feature>
<dbReference type="PANTHER" id="PTHR15414">
    <property type="entry name" value="OS-9-RELATED"/>
    <property type="match status" value="1"/>
</dbReference>
<name>U6M8S8_EIMMA</name>
<dbReference type="Proteomes" id="UP000030763">
    <property type="component" value="Unassembled WGS sequence"/>
</dbReference>
<dbReference type="SMART" id="SM00992">
    <property type="entry name" value="YccV-like"/>
    <property type="match status" value="1"/>
</dbReference>
<keyword evidence="9" id="KW-1185">Reference proteome</keyword>